<accession>A0A397GQ76</accession>
<dbReference type="GeneID" id="38123137"/>
<name>A0A397GQ76_ASPTH</name>
<evidence type="ECO:0000313" key="1">
    <source>
        <dbReference type="EMBL" id="RHZ50190.1"/>
    </source>
</evidence>
<dbReference type="AlphaFoldDB" id="A0A397GQ76"/>
<gene>
    <name evidence="1" type="ORF">CDV56_101163</name>
</gene>
<reference evidence="1" key="1">
    <citation type="submission" date="2018-08" db="EMBL/GenBank/DDBJ databases">
        <title>Draft genome sequence of azole-resistant Aspergillus thermomutatus (Neosartorya pseudofischeri) strain HMR AF 39, isolated from a human nasal aspirate.</title>
        <authorList>
            <person name="Parent-Michaud M."/>
            <person name="Dufresne P.J."/>
            <person name="Fournier E."/>
            <person name="Martineau C."/>
            <person name="Moreira S."/>
            <person name="Perkins V."/>
            <person name="De Repentigny L."/>
            <person name="Dufresne S.F."/>
        </authorList>
    </citation>
    <scope>NUCLEOTIDE SEQUENCE [LARGE SCALE GENOMIC DNA]</scope>
    <source>
        <strain evidence="1">HMR AF 39</strain>
    </source>
</reference>
<protein>
    <submittedName>
        <fullName evidence="1">Uncharacterized protein</fullName>
    </submittedName>
</protein>
<keyword evidence="2" id="KW-1185">Reference proteome</keyword>
<dbReference type="Proteomes" id="UP000215305">
    <property type="component" value="Unassembled WGS sequence"/>
</dbReference>
<dbReference type="VEuPathDB" id="FungiDB:CDV56_101163"/>
<comment type="caution">
    <text evidence="1">The sequence shown here is derived from an EMBL/GenBank/DDBJ whole genome shotgun (WGS) entry which is preliminary data.</text>
</comment>
<sequence>MYRTTDNGRLGFNGVVEWALPKGGSVFTVSARERLEDGSEGFMTIKAVFSQAHSKHEEGVPSQDELRKRFKDFNEDETRAEQFKLIYGIWCEIWEACHRVYGAPYYTIEVKDTSQFDMKSIKFPYSPWTSFDTMGLWLRILRLSVAALPIDILIIEFGALRGMGSKALVQLLLGFITGRELVFLWMKLAARPWWRQVLVDLQVGVGQDVPDSSNMCDIFAADAGLLTTCDVFWSVARP</sequence>
<organism evidence="1 2">
    <name type="scientific">Aspergillus thermomutatus</name>
    <name type="common">Neosartorya pseudofischeri</name>
    <dbReference type="NCBI Taxonomy" id="41047"/>
    <lineage>
        <taxon>Eukaryota</taxon>
        <taxon>Fungi</taxon>
        <taxon>Dikarya</taxon>
        <taxon>Ascomycota</taxon>
        <taxon>Pezizomycotina</taxon>
        <taxon>Eurotiomycetes</taxon>
        <taxon>Eurotiomycetidae</taxon>
        <taxon>Eurotiales</taxon>
        <taxon>Aspergillaceae</taxon>
        <taxon>Aspergillus</taxon>
        <taxon>Aspergillus subgen. Fumigati</taxon>
    </lineage>
</organism>
<dbReference type="EMBL" id="NKHU02000165">
    <property type="protein sequence ID" value="RHZ50190.1"/>
    <property type="molecule type" value="Genomic_DNA"/>
</dbReference>
<evidence type="ECO:0000313" key="2">
    <source>
        <dbReference type="Proteomes" id="UP000215305"/>
    </source>
</evidence>
<proteinExistence type="predicted"/>
<dbReference type="RefSeq" id="XP_026612637.1">
    <property type="nucleotide sequence ID" value="XM_026754782.1"/>
</dbReference>